<evidence type="ECO:0000259" key="2">
    <source>
        <dbReference type="SMART" id="SM01272"/>
    </source>
</evidence>
<dbReference type="Pfam" id="PF06741">
    <property type="entry name" value="LsmAD"/>
    <property type="match status" value="1"/>
</dbReference>
<evidence type="ECO:0000313" key="3">
    <source>
        <dbReference type="EnsemblProtists" id="PYU1_T008801"/>
    </source>
</evidence>
<dbReference type="SMART" id="SM01272">
    <property type="entry name" value="LsmAD"/>
    <property type="match status" value="1"/>
</dbReference>
<dbReference type="PANTHER" id="PTHR12854">
    <property type="entry name" value="ATAXIN 2-RELATED"/>
    <property type="match status" value="1"/>
</dbReference>
<feature type="region of interest" description="Disordered" evidence="1">
    <location>
        <begin position="375"/>
        <end position="416"/>
    </location>
</feature>
<evidence type="ECO:0000256" key="1">
    <source>
        <dbReference type="SAM" id="MobiDB-lite"/>
    </source>
</evidence>
<feature type="region of interest" description="Disordered" evidence="1">
    <location>
        <begin position="1"/>
        <end position="81"/>
    </location>
</feature>
<dbReference type="PANTHER" id="PTHR12854:SF7">
    <property type="entry name" value="ATAXIN-2 HOMOLOG"/>
    <property type="match status" value="1"/>
</dbReference>
<feature type="region of interest" description="Disordered" evidence="1">
    <location>
        <begin position="304"/>
        <end position="323"/>
    </location>
</feature>
<dbReference type="AlphaFoldDB" id="K3WV04"/>
<feature type="domain" description="LsmAD" evidence="2">
    <location>
        <begin position="239"/>
        <end position="311"/>
    </location>
</feature>
<dbReference type="STRING" id="431595.K3WV04"/>
<reference evidence="4" key="2">
    <citation type="submission" date="2010-04" db="EMBL/GenBank/DDBJ databases">
        <authorList>
            <person name="Buell R."/>
            <person name="Hamilton J."/>
            <person name="Hostetler J."/>
        </authorList>
    </citation>
    <scope>NUCLEOTIDE SEQUENCE [LARGE SCALE GENOMIC DNA]</scope>
    <source>
        <strain evidence="4">DAOM:BR144</strain>
    </source>
</reference>
<protein>
    <recommendedName>
        <fullName evidence="2">LsmAD domain-containing protein</fullName>
    </recommendedName>
</protein>
<keyword evidence="4" id="KW-1185">Reference proteome</keyword>
<dbReference type="EMBL" id="GL376558">
    <property type="status" value="NOT_ANNOTATED_CDS"/>
    <property type="molecule type" value="Genomic_DNA"/>
</dbReference>
<reference evidence="3" key="3">
    <citation type="submission" date="2015-02" db="UniProtKB">
        <authorList>
            <consortium name="EnsemblProtists"/>
        </authorList>
    </citation>
    <scope>IDENTIFICATION</scope>
    <source>
        <strain evidence="3">DAOM BR144</strain>
    </source>
</reference>
<organism evidence="3 4">
    <name type="scientific">Globisporangium ultimum (strain ATCC 200006 / CBS 805.95 / DAOM BR144)</name>
    <name type="common">Pythium ultimum</name>
    <dbReference type="NCBI Taxonomy" id="431595"/>
    <lineage>
        <taxon>Eukaryota</taxon>
        <taxon>Sar</taxon>
        <taxon>Stramenopiles</taxon>
        <taxon>Oomycota</taxon>
        <taxon>Peronosporomycetes</taxon>
        <taxon>Pythiales</taxon>
        <taxon>Pythiaceae</taxon>
        <taxon>Globisporangium</taxon>
    </lineage>
</organism>
<dbReference type="InterPro" id="IPR045117">
    <property type="entry name" value="ATXN2-like"/>
</dbReference>
<dbReference type="GO" id="GO:0034063">
    <property type="term" value="P:stress granule assembly"/>
    <property type="evidence" value="ECO:0007669"/>
    <property type="project" value="TreeGrafter"/>
</dbReference>
<dbReference type="GO" id="GO:0010494">
    <property type="term" value="C:cytoplasmic stress granule"/>
    <property type="evidence" value="ECO:0007669"/>
    <property type="project" value="TreeGrafter"/>
</dbReference>
<dbReference type="GO" id="GO:0003729">
    <property type="term" value="F:mRNA binding"/>
    <property type="evidence" value="ECO:0007669"/>
    <property type="project" value="TreeGrafter"/>
</dbReference>
<reference evidence="4" key="1">
    <citation type="journal article" date="2010" name="Genome Biol.">
        <title>Genome sequence of the necrotrophic plant pathogen Pythium ultimum reveals original pathogenicity mechanisms and effector repertoire.</title>
        <authorList>
            <person name="Levesque C.A."/>
            <person name="Brouwer H."/>
            <person name="Cano L."/>
            <person name="Hamilton J.P."/>
            <person name="Holt C."/>
            <person name="Huitema E."/>
            <person name="Raffaele S."/>
            <person name="Robideau G.P."/>
            <person name="Thines M."/>
            <person name="Win J."/>
            <person name="Zerillo M.M."/>
            <person name="Beakes G.W."/>
            <person name="Boore J.L."/>
            <person name="Busam D."/>
            <person name="Dumas B."/>
            <person name="Ferriera S."/>
            <person name="Fuerstenberg S.I."/>
            <person name="Gachon C.M."/>
            <person name="Gaulin E."/>
            <person name="Govers F."/>
            <person name="Grenville-Briggs L."/>
            <person name="Horner N."/>
            <person name="Hostetler J."/>
            <person name="Jiang R.H."/>
            <person name="Johnson J."/>
            <person name="Krajaejun T."/>
            <person name="Lin H."/>
            <person name="Meijer H.J."/>
            <person name="Moore B."/>
            <person name="Morris P."/>
            <person name="Phuntmart V."/>
            <person name="Puiu D."/>
            <person name="Shetty J."/>
            <person name="Stajich J.E."/>
            <person name="Tripathy S."/>
            <person name="Wawra S."/>
            <person name="van West P."/>
            <person name="Whitty B.R."/>
            <person name="Coutinho P.M."/>
            <person name="Henrissat B."/>
            <person name="Martin F."/>
            <person name="Thomas P.D."/>
            <person name="Tyler B.M."/>
            <person name="De Vries R.P."/>
            <person name="Kamoun S."/>
            <person name="Yandell M."/>
            <person name="Tisserat N."/>
            <person name="Buell C.R."/>
        </authorList>
    </citation>
    <scope>NUCLEOTIDE SEQUENCE</scope>
    <source>
        <strain evidence="4">DAOM:BR144</strain>
    </source>
</reference>
<dbReference type="Pfam" id="PF14438">
    <property type="entry name" value="SM-ATX"/>
    <property type="match status" value="1"/>
</dbReference>
<accession>K3WV04</accession>
<sequence>MKSASGPSSARKPVSGAAKSAAGNNGKPAASTTSAAANKKKTTEKGKTNGKDAAAPPPSAWGSAPPGFAAPKQPQVGLSDHHQRVLRHRALFAFRFFVGKAVEVQLDDASVYTGVLDCVDPDDFSIVLKNTRRKSENGEAFQSGSTVIFKRQQIVHLSVDGVVNYNEGALGAAAVSAAAGGFRTDTEISGRHHDHLFGRELQSANSWLDPKLDIGELEDPRRRSSKSGWNQFEANEKLFGVVSSYDENIYTTKLDKSKISTQQSREAERIALEIERQTSTNFHLQEERGHQSAHHDDNLDEEARYSSVDRKYANAPSSSMCTRPSEWMYDNLAGMDEAEVLPQGYMAYGIPMVPNAAVMQPHMYPQMVPQQNMRMMGGGGGQRPHGGGYGYQQPPPYNPRGYYPQHNGGVPGKSSP</sequence>
<dbReference type="InterPro" id="IPR025852">
    <property type="entry name" value="SM_dom_ATX"/>
</dbReference>
<name>K3WV04_GLOUD</name>
<feature type="compositionally biased region" description="Gly residues" evidence="1">
    <location>
        <begin position="376"/>
        <end position="390"/>
    </location>
</feature>
<dbReference type="Gene3D" id="2.30.30.100">
    <property type="match status" value="1"/>
</dbReference>
<evidence type="ECO:0000313" key="4">
    <source>
        <dbReference type="Proteomes" id="UP000019132"/>
    </source>
</evidence>
<feature type="compositionally biased region" description="Low complexity" evidence="1">
    <location>
        <begin position="15"/>
        <end position="37"/>
    </location>
</feature>
<dbReference type="EnsemblProtists" id="PYU1_T008801">
    <property type="protein sequence ID" value="PYU1_T008801"/>
    <property type="gene ID" value="PYU1_G008783"/>
</dbReference>
<dbReference type="Proteomes" id="UP000019132">
    <property type="component" value="Unassembled WGS sequence"/>
</dbReference>
<dbReference type="eggNOG" id="KOG2375">
    <property type="taxonomic scope" value="Eukaryota"/>
</dbReference>
<proteinExistence type="predicted"/>
<feature type="compositionally biased region" description="Low complexity" evidence="1">
    <location>
        <begin position="60"/>
        <end position="71"/>
    </location>
</feature>
<feature type="compositionally biased region" description="Basic and acidic residues" evidence="1">
    <location>
        <begin position="41"/>
        <end position="50"/>
    </location>
</feature>
<dbReference type="InParanoid" id="K3WV04"/>
<dbReference type="InterPro" id="IPR009604">
    <property type="entry name" value="LsmAD_domain"/>
</dbReference>
<dbReference type="HOGENOM" id="CLU_661377_0_0_1"/>
<dbReference type="VEuPathDB" id="FungiDB:PYU1_G008783"/>